<evidence type="ECO:0000313" key="2">
    <source>
        <dbReference type="EMBL" id="SJM31746.1"/>
    </source>
</evidence>
<feature type="transmembrane region" description="Helical" evidence="1">
    <location>
        <begin position="63"/>
        <end position="84"/>
    </location>
</feature>
<feature type="transmembrane region" description="Helical" evidence="1">
    <location>
        <begin position="29"/>
        <end position="51"/>
    </location>
</feature>
<dbReference type="Pfam" id="PF06772">
    <property type="entry name" value="LtrA"/>
    <property type="match status" value="1"/>
</dbReference>
<dbReference type="AlphaFoldDB" id="A0A2P9AKV5"/>
<accession>A0A2P9AKV5</accession>
<gene>
    <name evidence="2" type="ORF">BQ8482_200004</name>
</gene>
<protein>
    <submittedName>
        <fullName evidence="2">Uncharacterized protein</fullName>
    </submittedName>
</protein>
<dbReference type="Proteomes" id="UP000245698">
    <property type="component" value="Unassembled WGS sequence"/>
</dbReference>
<sequence>MVIVTSIVATGAGLHVAASFIENETHIGPLATLFAVAIPVGVYLGTIYALYYYLVQSFVRLHAWLLMATAAVVVLAIIAALAGIDMAICLVILMLAPAVTVVGYEMLGHRHQTQALAYDEGPTVN</sequence>
<keyword evidence="3" id="KW-1185">Reference proteome</keyword>
<name>A0A2P9AKV5_9HYPH</name>
<evidence type="ECO:0000313" key="3">
    <source>
        <dbReference type="Proteomes" id="UP000245698"/>
    </source>
</evidence>
<reference evidence="3" key="1">
    <citation type="submission" date="2016-12" db="EMBL/GenBank/DDBJ databases">
        <authorList>
            <person name="Brunel B."/>
        </authorList>
    </citation>
    <scope>NUCLEOTIDE SEQUENCE [LARGE SCALE GENOMIC DNA]</scope>
</reference>
<organism evidence="2 3">
    <name type="scientific">Mesorhizobium delmotii</name>
    <dbReference type="NCBI Taxonomy" id="1631247"/>
    <lineage>
        <taxon>Bacteria</taxon>
        <taxon>Pseudomonadati</taxon>
        <taxon>Pseudomonadota</taxon>
        <taxon>Alphaproteobacteria</taxon>
        <taxon>Hyphomicrobiales</taxon>
        <taxon>Phyllobacteriaceae</taxon>
        <taxon>Mesorhizobium</taxon>
    </lineage>
</organism>
<proteinExistence type="predicted"/>
<keyword evidence="1" id="KW-1133">Transmembrane helix</keyword>
<feature type="transmembrane region" description="Helical" evidence="1">
    <location>
        <begin position="90"/>
        <end position="107"/>
    </location>
</feature>
<evidence type="ECO:0000256" key="1">
    <source>
        <dbReference type="SAM" id="Phobius"/>
    </source>
</evidence>
<keyword evidence="1" id="KW-0812">Transmembrane</keyword>
<dbReference type="EMBL" id="FUIG01000027">
    <property type="protein sequence ID" value="SJM31746.1"/>
    <property type="molecule type" value="Genomic_DNA"/>
</dbReference>
<keyword evidence="1" id="KW-0472">Membrane</keyword>
<dbReference type="InterPro" id="IPR010640">
    <property type="entry name" value="Low_temperature_requirement_A"/>
</dbReference>